<sequence>MSERPQGWVSLAAILKRLRGETPVVSKAEVAVSPDPIYKELRKLGKTQFKANTLAEAQLSQQEATFSQLETAQAQLDKALTTLRELRHSETNQKTLLALLPALDDLEQAMASGEHYLTKRDRAATLPNKTPKQAQLVSPADRAMLAGWLDGLRLIHERLQAVLLAGGVEPIATVGHLFDPFCHKAIATTANVPNPDWAANTIVAEERRGYRTKAAVLRFAEVIVYKPGSTEKSHREHRDFRGFQR</sequence>
<dbReference type="InterPro" id="IPR009012">
    <property type="entry name" value="GrpE_head"/>
</dbReference>
<dbReference type="EMBL" id="UOEU01000719">
    <property type="protein sequence ID" value="VAW38810.1"/>
    <property type="molecule type" value="Genomic_DNA"/>
</dbReference>
<organism evidence="2">
    <name type="scientific">hydrothermal vent metagenome</name>
    <dbReference type="NCBI Taxonomy" id="652676"/>
    <lineage>
        <taxon>unclassified sequences</taxon>
        <taxon>metagenomes</taxon>
        <taxon>ecological metagenomes</taxon>
    </lineage>
</organism>
<dbReference type="Gene3D" id="2.30.22.10">
    <property type="entry name" value="Head domain of nucleotide exchange factor GrpE"/>
    <property type="match status" value="1"/>
</dbReference>
<dbReference type="GO" id="GO:0042803">
    <property type="term" value="F:protein homodimerization activity"/>
    <property type="evidence" value="ECO:0007669"/>
    <property type="project" value="InterPro"/>
</dbReference>
<keyword evidence="1" id="KW-0143">Chaperone</keyword>
<dbReference type="Pfam" id="PF01025">
    <property type="entry name" value="GrpE"/>
    <property type="match status" value="1"/>
</dbReference>
<evidence type="ECO:0000313" key="2">
    <source>
        <dbReference type="EMBL" id="VAW38810.1"/>
    </source>
</evidence>
<dbReference type="SUPFAM" id="SSF51064">
    <property type="entry name" value="Head domain of nucleotide exchange factor GrpE"/>
    <property type="match status" value="1"/>
</dbReference>
<dbReference type="GO" id="GO:0006457">
    <property type="term" value="P:protein folding"/>
    <property type="evidence" value="ECO:0007669"/>
    <property type="project" value="InterPro"/>
</dbReference>
<dbReference type="GO" id="GO:0051087">
    <property type="term" value="F:protein-folding chaperone binding"/>
    <property type="evidence" value="ECO:0007669"/>
    <property type="project" value="InterPro"/>
</dbReference>
<evidence type="ECO:0000256" key="1">
    <source>
        <dbReference type="ARBA" id="ARBA00023186"/>
    </source>
</evidence>
<reference evidence="2" key="1">
    <citation type="submission" date="2018-06" db="EMBL/GenBank/DDBJ databases">
        <authorList>
            <person name="Zhirakovskaya E."/>
        </authorList>
    </citation>
    <scope>NUCLEOTIDE SEQUENCE</scope>
</reference>
<evidence type="ECO:0008006" key="3">
    <source>
        <dbReference type="Google" id="ProtNLM"/>
    </source>
</evidence>
<dbReference type="GO" id="GO:0000774">
    <property type="term" value="F:adenyl-nucleotide exchange factor activity"/>
    <property type="evidence" value="ECO:0007669"/>
    <property type="project" value="InterPro"/>
</dbReference>
<dbReference type="AlphaFoldDB" id="A0A3B0VDU5"/>
<dbReference type="InterPro" id="IPR000740">
    <property type="entry name" value="GrpE"/>
</dbReference>
<proteinExistence type="predicted"/>
<accession>A0A3B0VDU5</accession>
<gene>
    <name evidence="2" type="ORF">MNBD_CHLOROFLEXI01-4680</name>
</gene>
<protein>
    <recommendedName>
        <fullName evidence="3">Heat shock protein GrpE</fullName>
    </recommendedName>
</protein>
<name>A0A3B0VDU5_9ZZZZ</name>